<keyword evidence="3" id="KW-1185">Reference proteome</keyword>
<dbReference type="InterPro" id="IPR011989">
    <property type="entry name" value="ARM-like"/>
</dbReference>
<dbReference type="SMART" id="SM00185">
    <property type="entry name" value="ARM"/>
    <property type="match status" value="11"/>
</dbReference>
<dbReference type="Proteomes" id="UP000054558">
    <property type="component" value="Unassembled WGS sequence"/>
</dbReference>
<gene>
    <name evidence="2" type="ORF">KFL_000200500</name>
</gene>
<name>A0A1Y1HSU7_KLENI</name>
<keyword evidence="1" id="KW-0833">Ubl conjugation pathway</keyword>
<evidence type="ECO:0000313" key="3">
    <source>
        <dbReference type="Proteomes" id="UP000054558"/>
    </source>
</evidence>
<evidence type="ECO:0000256" key="1">
    <source>
        <dbReference type="ARBA" id="ARBA00022786"/>
    </source>
</evidence>
<proteinExistence type="predicted"/>
<dbReference type="InterPro" id="IPR016024">
    <property type="entry name" value="ARM-type_fold"/>
</dbReference>
<dbReference type="InterPro" id="IPR000225">
    <property type="entry name" value="Armadillo"/>
</dbReference>
<dbReference type="AlphaFoldDB" id="A0A1Y1HSU7"/>
<accession>A0A1Y1HSU7</accession>
<protein>
    <submittedName>
        <fullName evidence="2">Uncharacterized protein</fullName>
    </submittedName>
</protein>
<dbReference type="PANTHER" id="PTHR23315:SF7">
    <property type="entry name" value="U-BOX DOMAIN-CONTAINING PROTEIN 4"/>
    <property type="match status" value="1"/>
</dbReference>
<dbReference type="STRING" id="105231.A0A1Y1HSU7"/>
<dbReference type="SUPFAM" id="SSF48371">
    <property type="entry name" value="ARM repeat"/>
    <property type="match status" value="2"/>
</dbReference>
<dbReference type="OrthoDB" id="7537227at2759"/>
<dbReference type="EMBL" id="DF236969">
    <property type="protein sequence ID" value="GAQ78898.1"/>
    <property type="molecule type" value="Genomic_DNA"/>
</dbReference>
<dbReference type="GO" id="GO:0005737">
    <property type="term" value="C:cytoplasm"/>
    <property type="evidence" value="ECO:0000318"/>
    <property type="project" value="GO_Central"/>
</dbReference>
<reference evidence="2 3" key="1">
    <citation type="journal article" date="2014" name="Nat. Commun.">
        <title>Klebsormidium flaccidum genome reveals primary factors for plant terrestrial adaptation.</title>
        <authorList>
            <person name="Hori K."/>
            <person name="Maruyama F."/>
            <person name="Fujisawa T."/>
            <person name="Togashi T."/>
            <person name="Yamamoto N."/>
            <person name="Seo M."/>
            <person name="Sato S."/>
            <person name="Yamada T."/>
            <person name="Mori H."/>
            <person name="Tajima N."/>
            <person name="Moriyama T."/>
            <person name="Ikeuchi M."/>
            <person name="Watanabe M."/>
            <person name="Wada H."/>
            <person name="Kobayashi K."/>
            <person name="Saito M."/>
            <person name="Masuda T."/>
            <person name="Sasaki-Sekimoto Y."/>
            <person name="Mashiguchi K."/>
            <person name="Awai K."/>
            <person name="Shimojima M."/>
            <person name="Masuda S."/>
            <person name="Iwai M."/>
            <person name="Nobusawa T."/>
            <person name="Narise T."/>
            <person name="Kondo S."/>
            <person name="Saito H."/>
            <person name="Sato R."/>
            <person name="Murakawa M."/>
            <person name="Ihara Y."/>
            <person name="Oshima-Yamada Y."/>
            <person name="Ohtaka K."/>
            <person name="Satoh M."/>
            <person name="Sonobe K."/>
            <person name="Ishii M."/>
            <person name="Ohtani R."/>
            <person name="Kanamori-Sato M."/>
            <person name="Honoki R."/>
            <person name="Miyazaki D."/>
            <person name="Mochizuki H."/>
            <person name="Umetsu J."/>
            <person name="Higashi K."/>
            <person name="Shibata D."/>
            <person name="Kamiya Y."/>
            <person name="Sato N."/>
            <person name="Nakamura Y."/>
            <person name="Tabata S."/>
            <person name="Ida S."/>
            <person name="Kurokawa K."/>
            <person name="Ohta H."/>
        </authorList>
    </citation>
    <scope>NUCLEOTIDE SEQUENCE [LARGE SCALE GENOMIC DNA]</scope>
    <source>
        <strain evidence="2 3">NIES-2285</strain>
    </source>
</reference>
<evidence type="ECO:0000313" key="2">
    <source>
        <dbReference type="EMBL" id="GAQ78898.1"/>
    </source>
</evidence>
<sequence>MSGAIAQLLWTLRRGSPAEQARAGHKIYQLESMGGNAYKNDKDIVAALVDQGGIPLAIELMDKGSAPVQEAAALILRPICQNIEEYRQKILAADVLPPLLKMLRQGPSAGPAHYAAGLIVNLAYAKGGPKQVREGGALPLLFQMVQESRTPSFGRYQATDALGSLAKHEDECARAILASAGLLQQLVSDLADPSVAAVAASTVGHVGLKRPWALDALLRCGAIPALVAAFDTQDDDQLDRAVHALLQLASCGESVRPAIVQAGGLPAILTVLEKRDVPDRCVQSCAACIIYWLWQMDSLQGPINTALASFVQALGPRLASSVEAESVTALKGLSFLVDRKKFQQPEISASLVQTGVIPLLESAATDARPGVQTLALQTLHGMSLSGMVPAARDALLKLDFAAPILRMMRSADPQERATGGKILCDMVAYEERTDAWWADPPGTLRPADFAARRLVDAGVIPICLQWMRDITETEAVRCSGGLAVTRICCFRLWGQVAVQHSSGIQCALEVLVRPDTPPALRHRCAVLLRNALAKNAHTAWTFVQAGGVSALFRALELMEKGSQLTSTVEALMTTLHNVWEIAPQRPHVFPALKAFVDQIAVSARGPWERRDRLLMGLFTALDPEVATPDPTLQDAFIQAGAFTLLVPMLSEPIVAAQIWAAEILRALVIANQATKRTLNAYGGLTRLFEALGGGNPGVQTVVLRCLGEELHEASELSVLAINKMAALKLLTQCVLHGEAPVQEKAMWVIGRMTLNQAVVARLLGQEKPRQLIPILIKKVKDSAAQPELQYHAVYALEFLTVQPEDNIKLALKSDMVPIYMDVIRNAGAEDRTRVRALSTLTDNSRGWHKFQAKCSRAGIYKLTWTLKDDAAASPAVRDAAAQAYRDMWKAMGESVLSIVGPFSFSMRSNILNGSRA</sequence>
<dbReference type="Gene3D" id="1.25.10.10">
    <property type="entry name" value="Leucine-rich Repeat Variant"/>
    <property type="match status" value="3"/>
</dbReference>
<organism evidence="2 3">
    <name type="scientific">Klebsormidium nitens</name>
    <name type="common">Green alga</name>
    <name type="synonym">Ulothrix nitens</name>
    <dbReference type="NCBI Taxonomy" id="105231"/>
    <lineage>
        <taxon>Eukaryota</taxon>
        <taxon>Viridiplantae</taxon>
        <taxon>Streptophyta</taxon>
        <taxon>Klebsormidiophyceae</taxon>
        <taxon>Klebsormidiales</taxon>
        <taxon>Klebsormidiaceae</taxon>
        <taxon>Klebsormidium</taxon>
    </lineage>
</organism>
<dbReference type="PANTHER" id="PTHR23315">
    <property type="entry name" value="U BOX DOMAIN-CONTAINING"/>
    <property type="match status" value="1"/>
</dbReference>
<dbReference type="GO" id="GO:0005634">
    <property type="term" value="C:nucleus"/>
    <property type="evidence" value="ECO:0000318"/>
    <property type="project" value="GO_Central"/>
</dbReference>